<feature type="transmembrane region" description="Helical" evidence="7">
    <location>
        <begin position="78"/>
        <end position="102"/>
    </location>
</feature>
<name>A0A0D3QU14_ECOLX</name>
<sequence length="407" mass="47423">MIWKNFGYLSLFNLITIAFPLLTYPYLTQYLGADYFSKSIYIQTIISYFTVFVGFGINISGTKIIAAHRNDKNEIDKIFWQFFVVKLFLASISTMLLVLVVISFEDCFFYFLSFPLIYAELFFPQWYYQGMERMKNITIINLVSRVMVFLMIIFYVKGPSDVYVYLIIFSFIPFIVNFFSFSYLTFSDKILFKKEYCKISELKGIIKYSLPIFCSTFLSVIKDRTNIIIIGALIGAHQVIVYDFLIKVINVISGIYSSFTNAQFPYFVKNKDEEKYKKYTLYILISSLIMVLVSIIIINIIKSIGTLAGISILNILFFDEFNIIFYWLIWLVPLRALSYQIGMCKLIPEGLENKYTFTLLISTIIYMAGNGIVYLLKVDNLNVILFVLILSVFFEVIYRLLVSKLKS</sequence>
<dbReference type="GO" id="GO:0005886">
    <property type="term" value="C:plasma membrane"/>
    <property type="evidence" value="ECO:0007669"/>
    <property type="project" value="UniProtKB-SubCell"/>
</dbReference>
<reference evidence="8" key="1">
    <citation type="submission" date="2015-01" db="EMBL/GenBank/DDBJ databases">
        <authorList>
            <person name="Xiang T."/>
            <person name="Song Y."/>
            <person name="Huang L."/>
            <person name="Wang B."/>
            <person name="Wu P."/>
        </authorList>
    </citation>
    <scope>NUCLEOTIDE SEQUENCE</scope>
    <source>
        <strain evidence="8">F6432</strain>
    </source>
</reference>
<dbReference type="PANTHER" id="PTHR30250">
    <property type="entry name" value="PST FAMILY PREDICTED COLANIC ACID TRANSPORTER"/>
    <property type="match status" value="1"/>
</dbReference>
<evidence type="ECO:0000256" key="7">
    <source>
        <dbReference type="SAM" id="Phobius"/>
    </source>
</evidence>
<keyword evidence="5 7" id="KW-0472">Membrane</keyword>
<evidence type="ECO:0000256" key="3">
    <source>
        <dbReference type="ARBA" id="ARBA00022692"/>
    </source>
</evidence>
<dbReference type="InterPro" id="IPR002797">
    <property type="entry name" value="Polysacc_synth"/>
</dbReference>
<dbReference type="EMBL" id="KP710594">
    <property type="protein sequence ID" value="AJR19413.1"/>
    <property type="molecule type" value="Genomic_DNA"/>
</dbReference>
<dbReference type="InterPro" id="IPR050833">
    <property type="entry name" value="Poly_Biosynth_Transport"/>
</dbReference>
<evidence type="ECO:0000256" key="4">
    <source>
        <dbReference type="ARBA" id="ARBA00022989"/>
    </source>
</evidence>
<feature type="transmembrane region" description="Helical" evidence="7">
    <location>
        <begin position="39"/>
        <end position="57"/>
    </location>
</feature>
<feature type="transmembrane region" description="Helical" evidence="7">
    <location>
        <begin position="7"/>
        <end position="27"/>
    </location>
</feature>
<evidence type="ECO:0000313" key="8">
    <source>
        <dbReference type="EMBL" id="AJR19413.1"/>
    </source>
</evidence>
<gene>
    <name evidence="8" type="primary">wzx</name>
</gene>
<feature type="transmembrane region" description="Helical" evidence="7">
    <location>
        <begin position="108"/>
        <end position="127"/>
    </location>
</feature>
<keyword evidence="3 7" id="KW-0812">Transmembrane</keyword>
<feature type="transmembrane region" description="Helical" evidence="7">
    <location>
        <begin position="139"/>
        <end position="156"/>
    </location>
</feature>
<evidence type="ECO:0000256" key="1">
    <source>
        <dbReference type="ARBA" id="ARBA00004651"/>
    </source>
</evidence>
<evidence type="ECO:0000256" key="6">
    <source>
        <dbReference type="ARBA" id="ARBA00049738"/>
    </source>
</evidence>
<organism evidence="8">
    <name type="scientific">Escherichia coli</name>
    <dbReference type="NCBI Taxonomy" id="562"/>
    <lineage>
        <taxon>Bacteria</taxon>
        <taxon>Pseudomonadati</taxon>
        <taxon>Pseudomonadota</taxon>
        <taxon>Gammaproteobacteria</taxon>
        <taxon>Enterobacterales</taxon>
        <taxon>Enterobacteriaceae</taxon>
        <taxon>Escherichia</taxon>
    </lineage>
</organism>
<feature type="transmembrane region" description="Helical" evidence="7">
    <location>
        <begin position="382"/>
        <end position="401"/>
    </location>
</feature>
<feature type="transmembrane region" description="Helical" evidence="7">
    <location>
        <begin position="355"/>
        <end position="376"/>
    </location>
</feature>
<feature type="transmembrane region" description="Helical" evidence="7">
    <location>
        <begin position="227"/>
        <end position="246"/>
    </location>
</feature>
<dbReference type="AlphaFoldDB" id="A0A0D3QU14"/>
<feature type="transmembrane region" description="Helical" evidence="7">
    <location>
        <begin position="279"/>
        <end position="301"/>
    </location>
</feature>
<dbReference type="PANTHER" id="PTHR30250:SF11">
    <property type="entry name" value="O-ANTIGEN TRANSPORTER-RELATED"/>
    <property type="match status" value="1"/>
</dbReference>
<feature type="transmembrane region" description="Helical" evidence="7">
    <location>
        <begin position="162"/>
        <end position="184"/>
    </location>
</feature>
<accession>A0A0D3QU14</accession>
<evidence type="ECO:0000256" key="2">
    <source>
        <dbReference type="ARBA" id="ARBA00022475"/>
    </source>
</evidence>
<proteinExistence type="predicted"/>
<protein>
    <recommendedName>
        <fullName evidence="6">Putative O-antigen transporter</fullName>
    </recommendedName>
</protein>
<feature type="transmembrane region" description="Helical" evidence="7">
    <location>
        <begin position="307"/>
        <end position="334"/>
    </location>
</feature>
<comment type="subcellular location">
    <subcellularLocation>
        <location evidence="1">Cell membrane</location>
        <topology evidence="1">Multi-pass membrane protein</topology>
    </subcellularLocation>
</comment>
<keyword evidence="2" id="KW-1003">Cell membrane</keyword>
<reference evidence="8" key="2">
    <citation type="journal article" date="2016" name="PLoS ONE">
        <title>Comparison of O-Antigen Gene Clusters of All O-Serogroups of Escherichia coli and Proposal for Adopting a New Nomenclature for O-Typing.</title>
        <authorList>
            <person name="DebRoy C."/>
            <person name="Fratamico P.M."/>
            <person name="Yan X."/>
            <person name="Baranzoni G."/>
            <person name="Liu Y."/>
            <person name="Needleman D.S."/>
            <person name="Tebbs R."/>
            <person name="O'Connell C.D."/>
            <person name="Allred A."/>
            <person name="Swimley M."/>
            <person name="Mwangi M."/>
            <person name="Kapur V."/>
            <person name="Raygoza Garay J.A."/>
            <person name="Roberts E.L."/>
            <person name="Katani R."/>
        </authorList>
    </citation>
    <scope>NUCLEOTIDE SEQUENCE</scope>
    <source>
        <strain evidence="8">F6432</strain>
    </source>
</reference>
<keyword evidence="4 7" id="KW-1133">Transmembrane helix</keyword>
<dbReference type="Pfam" id="PF01943">
    <property type="entry name" value="Polysacc_synt"/>
    <property type="match status" value="1"/>
</dbReference>
<evidence type="ECO:0000256" key="5">
    <source>
        <dbReference type="ARBA" id="ARBA00023136"/>
    </source>
</evidence>